<protein>
    <recommendedName>
        <fullName evidence="3">MerR family transcriptional regulator</fullName>
    </recommendedName>
</protein>
<name>A0A7X6L7K9_9NOCA</name>
<comment type="caution">
    <text evidence="1">The sequence shown here is derived from an EMBL/GenBank/DDBJ whole genome shotgun (WGS) entry which is preliminary data.</text>
</comment>
<gene>
    <name evidence="1" type="ORF">HGB38_23715</name>
</gene>
<organism evidence="1 2">
    <name type="scientific">Nocardia gamkensis</name>
    <dbReference type="NCBI Taxonomy" id="352869"/>
    <lineage>
        <taxon>Bacteria</taxon>
        <taxon>Bacillati</taxon>
        <taxon>Actinomycetota</taxon>
        <taxon>Actinomycetes</taxon>
        <taxon>Mycobacteriales</taxon>
        <taxon>Nocardiaceae</taxon>
        <taxon>Nocardia</taxon>
    </lineage>
</organism>
<evidence type="ECO:0000313" key="1">
    <source>
        <dbReference type="EMBL" id="NKY29202.1"/>
    </source>
</evidence>
<evidence type="ECO:0008006" key="3">
    <source>
        <dbReference type="Google" id="ProtNLM"/>
    </source>
</evidence>
<evidence type="ECO:0000313" key="2">
    <source>
        <dbReference type="Proteomes" id="UP000540698"/>
    </source>
</evidence>
<accession>A0A7X6L7K9</accession>
<dbReference type="Proteomes" id="UP000540698">
    <property type="component" value="Unassembled WGS sequence"/>
</dbReference>
<dbReference type="RefSeq" id="WP_157114208.1">
    <property type="nucleotide sequence ID" value="NZ_JAAXOS010000011.1"/>
</dbReference>
<reference evidence="1 2" key="1">
    <citation type="submission" date="2020-04" db="EMBL/GenBank/DDBJ databases">
        <title>MicrobeNet Type strains.</title>
        <authorList>
            <person name="Nicholson A.C."/>
        </authorList>
    </citation>
    <scope>NUCLEOTIDE SEQUENCE [LARGE SCALE GENOMIC DNA]</scope>
    <source>
        <strain evidence="1 2">DSM 44956</strain>
    </source>
</reference>
<dbReference type="EMBL" id="JAAXOS010000011">
    <property type="protein sequence ID" value="NKY29202.1"/>
    <property type="molecule type" value="Genomic_DNA"/>
</dbReference>
<keyword evidence="2" id="KW-1185">Reference proteome</keyword>
<proteinExistence type="predicted"/>
<dbReference type="AlphaFoldDB" id="A0A7X6L7K9"/>
<sequence length="72" mass="8434">MSARTDPPVRRWATTKVAAAHIHVNPEVLRRWNRQRDKYPWLPRPKRVGKDFRWDLDALDAALDAQEDTDVG</sequence>